<dbReference type="Gene3D" id="3.20.20.80">
    <property type="entry name" value="Glycosidases"/>
    <property type="match status" value="2"/>
</dbReference>
<gene>
    <name evidence="5" type="ORF">I302_104650</name>
</gene>
<comment type="similarity">
    <text evidence="1 4">Belongs to the glycosyl hydrolase 1 family.</text>
</comment>
<evidence type="ECO:0000256" key="2">
    <source>
        <dbReference type="ARBA" id="ARBA00022801"/>
    </source>
</evidence>
<dbReference type="KEGG" id="kbi:30207759"/>
<dbReference type="InterPro" id="IPR033132">
    <property type="entry name" value="GH_1_N_CS"/>
</dbReference>
<dbReference type="GO" id="GO:0008422">
    <property type="term" value="F:beta-glucosidase activity"/>
    <property type="evidence" value="ECO:0007669"/>
    <property type="project" value="TreeGrafter"/>
</dbReference>
<dbReference type="PANTHER" id="PTHR10353:SF36">
    <property type="entry name" value="LP05116P"/>
    <property type="match status" value="1"/>
</dbReference>
<proteinExistence type="inferred from homology"/>
<dbReference type="InterPro" id="IPR017853">
    <property type="entry name" value="GH"/>
</dbReference>
<evidence type="ECO:0000256" key="4">
    <source>
        <dbReference type="RuleBase" id="RU003690"/>
    </source>
</evidence>
<evidence type="ECO:0000256" key="1">
    <source>
        <dbReference type="ARBA" id="ARBA00010838"/>
    </source>
</evidence>
<dbReference type="AlphaFoldDB" id="A0AAJ8K7K1"/>
<evidence type="ECO:0008006" key="7">
    <source>
        <dbReference type="Google" id="ProtNLM"/>
    </source>
</evidence>
<dbReference type="RefSeq" id="XP_065725991.1">
    <property type="nucleotide sequence ID" value="XM_065869919.1"/>
</dbReference>
<keyword evidence="3" id="KW-0326">Glycosidase</keyword>
<evidence type="ECO:0000256" key="3">
    <source>
        <dbReference type="ARBA" id="ARBA00023295"/>
    </source>
</evidence>
<dbReference type="GO" id="GO:0005975">
    <property type="term" value="P:carbohydrate metabolic process"/>
    <property type="evidence" value="ECO:0007669"/>
    <property type="project" value="InterPro"/>
</dbReference>
<dbReference type="SUPFAM" id="SSF51445">
    <property type="entry name" value="(Trans)glycosidases"/>
    <property type="match status" value="1"/>
</dbReference>
<keyword evidence="6" id="KW-1185">Reference proteome</keyword>
<dbReference type="EMBL" id="CP144542">
    <property type="protein sequence ID" value="WVW82639.1"/>
    <property type="molecule type" value="Genomic_DNA"/>
</dbReference>
<dbReference type="Pfam" id="PF00232">
    <property type="entry name" value="Glyco_hydro_1"/>
    <property type="match status" value="2"/>
</dbReference>
<sequence>MVNSKAHLILQDPAFQGVLPRDFAFGSATASYQIEGAIDADGKGPCVWDDCLREQDNGHVACDSYNQWKEDLKLLKQYGCRVYRFSIAWSRVKSLGGRNDSVNEQGIKYYSDMPHIFTMQSSSSYKQPQWVHKQDHGRFARSLLLCHARAVELYRREFKQRQNGRIGIVYNCDWVEPVNDSPEAKSAADFAREWVLGFYADPVFLGRFPQSVVDYLGDSLPAFSDEEWRLIKGSTEFFGWNHYGTQYASGKRLETDNPRLVSFGSIERVFEKDGVVIGNKGEAGHPYDVPWGFRKLLRYIHDRYTGPASIPIFITECGFSIDGEADMTFEERIHDTQRQDYFAGYLKELLEAVRDDKIDCRGFMAWSLMDNLEWLYGYRKRFGITAVDMENGCKRTPKDSAALLKEIFDYSIAQ</sequence>
<dbReference type="Proteomes" id="UP000092730">
    <property type="component" value="Chromosome 2"/>
</dbReference>
<dbReference type="PANTHER" id="PTHR10353">
    <property type="entry name" value="GLYCOSYL HYDROLASE"/>
    <property type="match status" value="1"/>
</dbReference>
<reference evidence="5" key="2">
    <citation type="submission" date="2024-02" db="EMBL/GenBank/DDBJ databases">
        <title>Comparative genomics of Cryptococcus and Kwoniella reveals pathogenesis evolution and contrasting modes of karyotype evolution via chromosome fusion or intercentromeric recombination.</title>
        <authorList>
            <person name="Coelho M.A."/>
            <person name="David-Palma M."/>
            <person name="Shea T."/>
            <person name="Bowers K."/>
            <person name="McGinley-Smith S."/>
            <person name="Mohammad A.W."/>
            <person name="Gnirke A."/>
            <person name="Yurkov A.M."/>
            <person name="Nowrousian M."/>
            <person name="Sun S."/>
            <person name="Cuomo C.A."/>
            <person name="Heitman J."/>
        </authorList>
    </citation>
    <scope>NUCLEOTIDE SEQUENCE</scope>
    <source>
        <strain evidence="5">CBS 10118</strain>
    </source>
</reference>
<dbReference type="PROSITE" id="PS00653">
    <property type="entry name" value="GLYCOSYL_HYDROL_F1_2"/>
    <property type="match status" value="1"/>
</dbReference>
<name>A0AAJ8K7K1_9TREE</name>
<dbReference type="PRINTS" id="PR00131">
    <property type="entry name" value="GLHYDRLASE1"/>
</dbReference>
<protein>
    <recommendedName>
        <fullName evidence="7">Beta-glucosidase</fullName>
    </recommendedName>
</protein>
<dbReference type="InterPro" id="IPR001360">
    <property type="entry name" value="Glyco_hydro_1"/>
</dbReference>
<reference evidence="5" key="1">
    <citation type="submission" date="2013-07" db="EMBL/GenBank/DDBJ databases">
        <authorList>
            <consortium name="The Broad Institute Genome Sequencing Platform"/>
            <person name="Cuomo C."/>
            <person name="Litvintseva A."/>
            <person name="Chen Y."/>
            <person name="Heitman J."/>
            <person name="Sun S."/>
            <person name="Springer D."/>
            <person name="Dromer F."/>
            <person name="Young S.K."/>
            <person name="Zeng Q."/>
            <person name="Gargeya S."/>
            <person name="Fitzgerald M."/>
            <person name="Abouelleil A."/>
            <person name="Alvarado L."/>
            <person name="Berlin A.M."/>
            <person name="Chapman S.B."/>
            <person name="Dewar J."/>
            <person name="Goldberg J."/>
            <person name="Griggs A."/>
            <person name="Gujja S."/>
            <person name="Hansen M."/>
            <person name="Howarth C."/>
            <person name="Imamovic A."/>
            <person name="Larimer J."/>
            <person name="McCowan C."/>
            <person name="Murphy C."/>
            <person name="Pearson M."/>
            <person name="Priest M."/>
            <person name="Roberts A."/>
            <person name="Saif S."/>
            <person name="Shea T."/>
            <person name="Sykes S."/>
            <person name="Wortman J."/>
            <person name="Nusbaum C."/>
            <person name="Birren B."/>
        </authorList>
    </citation>
    <scope>NUCLEOTIDE SEQUENCE</scope>
    <source>
        <strain evidence="5">CBS 10118</strain>
    </source>
</reference>
<evidence type="ECO:0000313" key="6">
    <source>
        <dbReference type="Proteomes" id="UP000092730"/>
    </source>
</evidence>
<keyword evidence="2" id="KW-0378">Hydrolase</keyword>
<dbReference type="GeneID" id="30207759"/>
<evidence type="ECO:0000313" key="5">
    <source>
        <dbReference type="EMBL" id="WVW82639.1"/>
    </source>
</evidence>
<organism evidence="5 6">
    <name type="scientific">Kwoniella bestiolae CBS 10118</name>
    <dbReference type="NCBI Taxonomy" id="1296100"/>
    <lineage>
        <taxon>Eukaryota</taxon>
        <taxon>Fungi</taxon>
        <taxon>Dikarya</taxon>
        <taxon>Basidiomycota</taxon>
        <taxon>Agaricomycotina</taxon>
        <taxon>Tremellomycetes</taxon>
        <taxon>Tremellales</taxon>
        <taxon>Cryptococcaceae</taxon>
        <taxon>Kwoniella</taxon>
    </lineage>
</organism>
<accession>A0AAJ8K7K1</accession>